<accession>A0A7Y2WAN5</accession>
<sequence>MILYCSSTVLHIEKNGLSINGKKYSNYAAIEQIKEIKSKKAEILFNDQKFSFTKAQECIKDKLFNRDTPFYFENMHGDVFDSPLLAAIEIE</sequence>
<organism evidence="1 2">
    <name type="scientific">Acinetobacter terrae</name>
    <dbReference type="NCBI Taxonomy" id="2731247"/>
    <lineage>
        <taxon>Bacteria</taxon>
        <taxon>Pseudomonadati</taxon>
        <taxon>Pseudomonadota</taxon>
        <taxon>Gammaproteobacteria</taxon>
        <taxon>Moraxellales</taxon>
        <taxon>Moraxellaceae</taxon>
        <taxon>Acinetobacter</taxon>
        <taxon>Acinetobacter Taxon 24</taxon>
    </lineage>
</organism>
<name>A0A7Y2WAN5_9GAMM</name>
<dbReference type="AlphaFoldDB" id="A0A7Y2WAN5"/>
<gene>
    <name evidence="1" type="ORF">HLH17_06840</name>
</gene>
<proteinExistence type="predicted"/>
<dbReference type="RefSeq" id="WP_171540233.1">
    <property type="nucleotide sequence ID" value="NZ_JABERL010000018.1"/>
</dbReference>
<evidence type="ECO:0000313" key="1">
    <source>
        <dbReference type="EMBL" id="NNH77389.1"/>
    </source>
</evidence>
<comment type="caution">
    <text evidence="1">The sequence shown here is derived from an EMBL/GenBank/DDBJ whole genome shotgun (WGS) entry which is preliminary data.</text>
</comment>
<evidence type="ECO:0000313" key="2">
    <source>
        <dbReference type="Proteomes" id="UP000569202"/>
    </source>
</evidence>
<dbReference type="Proteomes" id="UP000569202">
    <property type="component" value="Unassembled WGS sequence"/>
</dbReference>
<protein>
    <submittedName>
        <fullName evidence="1">Uncharacterized protein</fullName>
    </submittedName>
</protein>
<dbReference type="EMBL" id="JABERL010000018">
    <property type="protein sequence ID" value="NNH77389.1"/>
    <property type="molecule type" value="Genomic_DNA"/>
</dbReference>
<reference evidence="1 2" key="1">
    <citation type="submission" date="2020-04" db="EMBL/GenBank/DDBJ databases">
        <title>Acinetobacter Taxon 24.</title>
        <authorList>
            <person name="Nemec A."/>
            <person name="Radolfova-Krizova L."/>
            <person name="Higgins P.G."/>
            <person name="Spanelova P."/>
        </authorList>
    </citation>
    <scope>NUCLEOTIDE SEQUENCE [LARGE SCALE GENOMIC DNA]</scope>
    <source>
        <strain evidence="1 2">ANC 5380</strain>
    </source>
</reference>